<protein>
    <recommendedName>
        <fullName evidence="4">Pilus assembly protein CpaD</fullName>
    </recommendedName>
</protein>
<dbReference type="Proteomes" id="UP000076959">
    <property type="component" value="Unassembled WGS sequence"/>
</dbReference>
<dbReference type="InterPro" id="IPR019027">
    <property type="entry name" value="Pilus_biogenesis_CpaD-related"/>
</dbReference>
<dbReference type="AlphaFoldDB" id="A0A176YG96"/>
<comment type="caution">
    <text evidence="2">The sequence shown here is derived from an EMBL/GenBank/DDBJ whole genome shotgun (WGS) entry which is preliminary data.</text>
</comment>
<gene>
    <name evidence="2" type="ORF">AYJ54_24755</name>
</gene>
<reference evidence="2 3" key="1">
    <citation type="submission" date="2016-03" db="EMBL/GenBank/DDBJ databases">
        <title>Draft Genome Sequence of the Strain BR 10245 (Bradyrhizobium sp.) isolated from nodules of Centrolobium paraense.</title>
        <authorList>
            <person name="Simoes-Araujo J.L.Sr."/>
            <person name="Barauna A.C."/>
            <person name="Silva K."/>
            <person name="Zilli J.E."/>
        </authorList>
    </citation>
    <scope>NUCLEOTIDE SEQUENCE [LARGE SCALE GENOMIC DNA]</scope>
    <source>
        <strain evidence="2 3">BR 10245</strain>
    </source>
</reference>
<sequence>MTLRPLCLIALTASVGGCTSTAPNYVEPTAQAILIQQEKNILLLESLRGAERYRLRDFIASTSHGRRDALHLNIIGSPQLGAQVASQARAMGVDAPNIRLYGPSIDQNDAFTVRIEAIVYQAHPPVCPSLSIVGPSVNDNSFDQTLGCSIRNNLGVMINDPRDLLDNEAVGPSNSDRAAHPVATYRTFGTGDNSNLERGTNSRASSQATPMGTTDAQPSR</sequence>
<evidence type="ECO:0000256" key="1">
    <source>
        <dbReference type="SAM" id="MobiDB-lite"/>
    </source>
</evidence>
<dbReference type="GeneID" id="32581169"/>
<dbReference type="NCBIfam" id="TIGR02522">
    <property type="entry name" value="pilus_cpaD"/>
    <property type="match status" value="1"/>
</dbReference>
<dbReference type="OrthoDB" id="9802674at2"/>
<dbReference type="InterPro" id="IPR013361">
    <property type="entry name" value="Pilus_CpaD"/>
</dbReference>
<accession>A0A176YG96</accession>
<evidence type="ECO:0000313" key="2">
    <source>
        <dbReference type="EMBL" id="OAF03753.1"/>
    </source>
</evidence>
<dbReference type="Pfam" id="PF09476">
    <property type="entry name" value="Pilus_CpaD"/>
    <property type="match status" value="1"/>
</dbReference>
<dbReference type="PROSITE" id="PS51257">
    <property type="entry name" value="PROKAR_LIPOPROTEIN"/>
    <property type="match status" value="1"/>
</dbReference>
<organism evidence="2 3">
    <name type="scientific">Bradyrhizobium centrolobii</name>
    <dbReference type="NCBI Taxonomy" id="1505087"/>
    <lineage>
        <taxon>Bacteria</taxon>
        <taxon>Pseudomonadati</taxon>
        <taxon>Pseudomonadota</taxon>
        <taxon>Alphaproteobacteria</taxon>
        <taxon>Hyphomicrobiales</taxon>
        <taxon>Nitrobacteraceae</taxon>
        <taxon>Bradyrhizobium</taxon>
    </lineage>
</organism>
<dbReference type="RefSeq" id="WP_063680225.1">
    <property type="nucleotide sequence ID" value="NZ_LUUB01000089.1"/>
</dbReference>
<dbReference type="EMBL" id="LUUB01000089">
    <property type="protein sequence ID" value="OAF03753.1"/>
    <property type="molecule type" value="Genomic_DNA"/>
</dbReference>
<dbReference type="STRING" id="1505087.AYJ54_24755"/>
<keyword evidence="3" id="KW-1185">Reference proteome</keyword>
<proteinExistence type="predicted"/>
<feature type="compositionally biased region" description="Polar residues" evidence="1">
    <location>
        <begin position="190"/>
        <end position="220"/>
    </location>
</feature>
<evidence type="ECO:0000313" key="3">
    <source>
        <dbReference type="Proteomes" id="UP000076959"/>
    </source>
</evidence>
<feature type="region of interest" description="Disordered" evidence="1">
    <location>
        <begin position="167"/>
        <end position="220"/>
    </location>
</feature>
<name>A0A176YG96_9BRAD</name>
<evidence type="ECO:0008006" key="4">
    <source>
        <dbReference type="Google" id="ProtNLM"/>
    </source>
</evidence>